<dbReference type="PANTHER" id="PTHR43544">
    <property type="entry name" value="SHORT-CHAIN DEHYDROGENASE/REDUCTASE"/>
    <property type="match status" value="1"/>
</dbReference>
<dbReference type="GO" id="GO:0005737">
    <property type="term" value="C:cytoplasm"/>
    <property type="evidence" value="ECO:0007669"/>
    <property type="project" value="TreeGrafter"/>
</dbReference>
<keyword evidence="2" id="KW-1185">Reference proteome</keyword>
<dbReference type="GeneID" id="92376947"/>
<dbReference type="Gene3D" id="3.40.50.720">
    <property type="entry name" value="NAD(P)-binding Rossmann-like Domain"/>
    <property type="match status" value="2"/>
</dbReference>
<evidence type="ECO:0000313" key="1">
    <source>
        <dbReference type="EMBL" id="SCU71426.1"/>
    </source>
</evidence>
<sequence length="859" mass="96641">MSDGDEGKSLPQEVAGEEMTLAAREARWGFTLDELHAATKVVRTLFHDPSLFVGDPYLHESRLYTMITRDRKTKRENRDVYKAIMNEEKSYRKRYKRMQDIEAIRRTEMKREREEALCLLQHQENEGSDRVVSLIRDRVSGPADTVDGQGARRSEDCHDGLSTRDRQIISQIGAFENIIRLEAMYTAGSAAMDWATASHLVAQVYRYLPHSFGTQMPPVLIGGSAPPGTDLLQQEMYTATIKLRIARLCGELFTLGGDNDNDDENMNGISGGSNNRDCGGKKAGELVSGIPSDEDIVVADSGAMRDLTCLRNCGTLDRASVDVVKALKHNLPVTDALHVFERAVSRGEPIDLFVTNDSVGTLTSPDAKAGGNGSGVQWSVDASLNLFIARRLYSKRRYRELGESPSDFPTRPPVSDDEEPDSFSVFQDIQQYAAGRPIPCDEALQLSRTIACHTCRVRYDKLHPYYYSMCHLCGEYNFNKRLMTRDLRGKVVLLTGCRIKIGFAMALSLLRCGAELIGTTRFAHEAVARFQREADYCVWAHRLHLFSLDLRDMWLVTQFCAFVMQKFGKLFAIINNAAQTIARTREYTKHLRHVESHPPLDLHKTLYDDAASREWHQYFLSHSSVTIGEPLHIEHHPQQQPFLDERITTGDATAYYNTNATGHSGVLVAIARSPLVVGSSKSSVFDRYDTAAEESDHRVTNSWVMKLAEVQGSEAAEVMAINALSPFIINSKLKPALLNRTGDPVTDEARFIINVSAMEGQFYRFKQVTHPHTNMAKAALNMMTRTSGEDYAQDGIYMNSVDTGWITDESPKAKKERRADQHQLCPLDEVDAAARCLDLIYSDRKVYGKFFKDFREIPW</sequence>
<dbReference type="EMBL" id="CZPT02001628">
    <property type="protein sequence ID" value="SCU71426.1"/>
    <property type="molecule type" value="Genomic_DNA"/>
</dbReference>
<dbReference type="Pfam" id="PF13561">
    <property type="entry name" value="adh_short_C2"/>
    <property type="match status" value="1"/>
</dbReference>
<dbReference type="Proteomes" id="UP000195570">
    <property type="component" value="Unassembled WGS sequence"/>
</dbReference>
<organism evidence="1 2">
    <name type="scientific">Trypanosoma equiperdum</name>
    <dbReference type="NCBI Taxonomy" id="5694"/>
    <lineage>
        <taxon>Eukaryota</taxon>
        <taxon>Discoba</taxon>
        <taxon>Euglenozoa</taxon>
        <taxon>Kinetoplastea</taxon>
        <taxon>Metakinetoplastina</taxon>
        <taxon>Trypanosomatida</taxon>
        <taxon>Trypanosomatidae</taxon>
        <taxon>Trypanosoma</taxon>
    </lineage>
</organism>
<dbReference type="InterPro" id="IPR036291">
    <property type="entry name" value="NAD(P)-bd_dom_sf"/>
</dbReference>
<gene>
    <name evidence="1" type="ORF">TEOVI_000300700</name>
</gene>
<dbReference type="GO" id="GO:0016491">
    <property type="term" value="F:oxidoreductase activity"/>
    <property type="evidence" value="ECO:0007669"/>
    <property type="project" value="TreeGrafter"/>
</dbReference>
<name>A0A1G4IG95_TRYEQ</name>
<dbReference type="PANTHER" id="PTHR43544:SF2">
    <property type="entry name" value="OXIDOREDUCTASE"/>
    <property type="match status" value="1"/>
</dbReference>
<dbReference type="VEuPathDB" id="TriTrypDB:TEOVI_000300700"/>
<proteinExistence type="predicted"/>
<comment type="caution">
    <text evidence="1">The sequence shown here is derived from an EMBL/GenBank/DDBJ whole genome shotgun (WGS) entry which is preliminary data.</text>
</comment>
<dbReference type="SUPFAM" id="SSF51735">
    <property type="entry name" value="NAD(P)-binding Rossmann-fold domains"/>
    <property type="match status" value="1"/>
</dbReference>
<dbReference type="RefSeq" id="XP_067082095.1">
    <property type="nucleotide sequence ID" value="XM_067225994.1"/>
</dbReference>
<evidence type="ECO:0000313" key="2">
    <source>
        <dbReference type="Proteomes" id="UP000195570"/>
    </source>
</evidence>
<dbReference type="InterPro" id="IPR002347">
    <property type="entry name" value="SDR_fam"/>
</dbReference>
<protein>
    <submittedName>
        <fullName evidence="1">Oxidoreductase-like protein</fullName>
    </submittedName>
</protein>
<accession>A0A1G4IG95</accession>
<dbReference type="InterPro" id="IPR051468">
    <property type="entry name" value="Fungal_SecMetab_SDRs"/>
</dbReference>
<dbReference type="AlphaFoldDB" id="A0A1G4IG95"/>
<dbReference type="Pfam" id="PF00106">
    <property type="entry name" value="adh_short"/>
    <property type="match status" value="1"/>
</dbReference>
<reference evidence="1" key="1">
    <citation type="submission" date="2016-09" db="EMBL/GenBank/DDBJ databases">
        <authorList>
            <person name="Hebert L."/>
            <person name="Moumen B."/>
        </authorList>
    </citation>
    <scope>NUCLEOTIDE SEQUENCE [LARGE SCALE GENOMIC DNA]</scope>
    <source>
        <strain evidence="1">OVI</strain>
    </source>
</reference>